<evidence type="ECO:0000313" key="11">
    <source>
        <dbReference type="Proteomes" id="UP000019763"/>
    </source>
</evidence>
<dbReference type="InterPro" id="IPR043128">
    <property type="entry name" value="Rev_trsase/Diguanyl_cyclase"/>
</dbReference>
<dbReference type="FunFam" id="3.10.20.370:FF:000001">
    <property type="entry name" value="Retrovirus-related Pol polyprotein from transposon 17.6-like protein"/>
    <property type="match status" value="1"/>
</dbReference>
<dbReference type="InterPro" id="IPR000477">
    <property type="entry name" value="RT_dom"/>
</dbReference>
<dbReference type="GO" id="GO:0004190">
    <property type="term" value="F:aspartic-type endopeptidase activity"/>
    <property type="evidence" value="ECO:0007669"/>
    <property type="project" value="UniProtKB-KW"/>
</dbReference>
<proteinExistence type="predicted"/>
<dbReference type="GO" id="GO:0004519">
    <property type="term" value="F:endonuclease activity"/>
    <property type="evidence" value="ECO:0007669"/>
    <property type="project" value="UniProtKB-KW"/>
</dbReference>
<evidence type="ECO:0000259" key="9">
    <source>
        <dbReference type="PROSITE" id="PS50878"/>
    </source>
</evidence>
<reference evidence="10" key="1">
    <citation type="submission" date="2013-12" db="EMBL/GenBank/DDBJ databases">
        <authorList>
            <person name="Omoto C.K."/>
            <person name="Sibley D."/>
            <person name="Venepally P."/>
            <person name="Hadjithomas M."/>
            <person name="Karamycheva S."/>
            <person name="Brunk B."/>
            <person name="Roos D."/>
            <person name="Caler E."/>
            <person name="Lorenzi H."/>
        </authorList>
    </citation>
    <scope>NUCLEOTIDE SEQUENCE</scope>
</reference>
<dbReference type="eggNOG" id="KOG0017">
    <property type="taxonomic scope" value="Eukaryota"/>
</dbReference>
<keyword evidence="4" id="KW-0540">Nuclease</keyword>
<keyword evidence="11" id="KW-1185">Reference proteome</keyword>
<dbReference type="EMBL" id="AFNH02001581">
    <property type="protein sequence ID" value="EZG42955.1"/>
    <property type="molecule type" value="Genomic_DNA"/>
</dbReference>
<keyword evidence="8" id="KW-0695">RNA-directed DNA polymerase</keyword>
<dbReference type="Gene3D" id="3.30.70.270">
    <property type="match status" value="2"/>
</dbReference>
<keyword evidence="7" id="KW-0378">Hydrolase</keyword>
<dbReference type="PROSITE" id="PS50878">
    <property type="entry name" value="RT_POL"/>
    <property type="match status" value="1"/>
</dbReference>
<keyword evidence="1" id="KW-0645">Protease</keyword>
<evidence type="ECO:0000256" key="6">
    <source>
        <dbReference type="ARBA" id="ARBA00022759"/>
    </source>
</evidence>
<evidence type="ECO:0000256" key="8">
    <source>
        <dbReference type="ARBA" id="ARBA00022918"/>
    </source>
</evidence>
<dbReference type="PANTHER" id="PTHR33064">
    <property type="entry name" value="POL PROTEIN"/>
    <property type="match status" value="1"/>
</dbReference>
<dbReference type="Pfam" id="PF17917">
    <property type="entry name" value="RT_RNaseH"/>
    <property type="match status" value="1"/>
</dbReference>
<dbReference type="VEuPathDB" id="CryptoDB:GNI_203740"/>
<dbReference type="RefSeq" id="XP_011134685.1">
    <property type="nucleotide sequence ID" value="XM_011136383.1"/>
</dbReference>
<dbReference type="Gene3D" id="3.10.20.370">
    <property type="match status" value="1"/>
</dbReference>
<sequence>MDSCFAPILGDDVFCYIDDVVICGDDPSAMLAKLRTFLGLCRETGFYLRLDKSEWFKPEVAYLGHRVGKDGIRSFLGVAGYLRNFIPNYSTLVGSLFGLLKKDKRFDWSEECQAAFVKLKEAVARTATLYPPVPGGEYVIYTDASEVGARATLMQVQEGREVPIEYASKKFTDAEQRWDTRERELFAVKWAIDQWRDYVGLTHFTVVTDHNNLRYLAGVDKGKVFRWALRGESHRGLAIAILSHGRRGRCAIRQDGDPSRRREP</sequence>
<dbReference type="OrthoDB" id="2013610at2759"/>
<keyword evidence="6" id="KW-0255">Endonuclease</keyword>
<dbReference type="CDD" id="cd09274">
    <property type="entry name" value="RNase_HI_RT_Ty3"/>
    <property type="match status" value="1"/>
</dbReference>
<dbReference type="AlphaFoldDB" id="A0A023AXG3"/>
<dbReference type="InterPro" id="IPR041373">
    <property type="entry name" value="RT_RNaseH"/>
</dbReference>
<evidence type="ECO:0000256" key="5">
    <source>
        <dbReference type="ARBA" id="ARBA00022750"/>
    </source>
</evidence>
<dbReference type="PANTHER" id="PTHR33064:SF37">
    <property type="entry name" value="RIBONUCLEASE H"/>
    <property type="match status" value="1"/>
</dbReference>
<dbReference type="GeneID" id="22916416"/>
<gene>
    <name evidence="10" type="ORF">GNI_203740</name>
</gene>
<dbReference type="SUPFAM" id="SSF56672">
    <property type="entry name" value="DNA/RNA polymerases"/>
    <property type="match status" value="1"/>
</dbReference>
<dbReference type="Proteomes" id="UP000019763">
    <property type="component" value="Unassembled WGS sequence"/>
</dbReference>
<evidence type="ECO:0000256" key="2">
    <source>
        <dbReference type="ARBA" id="ARBA00022679"/>
    </source>
</evidence>
<evidence type="ECO:0000313" key="10">
    <source>
        <dbReference type="EMBL" id="EZG42955.1"/>
    </source>
</evidence>
<comment type="caution">
    <text evidence="10">The sequence shown here is derived from an EMBL/GenBank/DDBJ whole genome shotgun (WGS) entry which is preliminary data.</text>
</comment>
<keyword evidence="2" id="KW-0808">Transferase</keyword>
<accession>A0A023AXG3</accession>
<name>A0A023AXG3_GRENI</name>
<evidence type="ECO:0000256" key="7">
    <source>
        <dbReference type="ARBA" id="ARBA00022801"/>
    </source>
</evidence>
<evidence type="ECO:0000256" key="4">
    <source>
        <dbReference type="ARBA" id="ARBA00022722"/>
    </source>
</evidence>
<organism evidence="10 11">
    <name type="scientific">Gregarina niphandrodes</name>
    <name type="common">Septate eugregarine</name>
    <dbReference type="NCBI Taxonomy" id="110365"/>
    <lineage>
        <taxon>Eukaryota</taxon>
        <taxon>Sar</taxon>
        <taxon>Alveolata</taxon>
        <taxon>Apicomplexa</taxon>
        <taxon>Conoidasida</taxon>
        <taxon>Gregarinasina</taxon>
        <taxon>Eugregarinorida</taxon>
        <taxon>Gregarinidae</taxon>
        <taxon>Gregarina</taxon>
    </lineage>
</organism>
<evidence type="ECO:0000256" key="1">
    <source>
        <dbReference type="ARBA" id="ARBA00022670"/>
    </source>
</evidence>
<keyword evidence="5" id="KW-0064">Aspartyl protease</keyword>
<dbReference type="Pfam" id="PF00078">
    <property type="entry name" value="RVT_1"/>
    <property type="match status" value="1"/>
</dbReference>
<dbReference type="InterPro" id="IPR043502">
    <property type="entry name" value="DNA/RNA_pol_sf"/>
</dbReference>
<keyword evidence="3" id="KW-0548">Nucleotidyltransferase</keyword>
<dbReference type="GO" id="GO:0003964">
    <property type="term" value="F:RNA-directed DNA polymerase activity"/>
    <property type="evidence" value="ECO:0007669"/>
    <property type="project" value="UniProtKB-KW"/>
</dbReference>
<evidence type="ECO:0000256" key="3">
    <source>
        <dbReference type="ARBA" id="ARBA00022695"/>
    </source>
</evidence>
<dbReference type="GO" id="GO:0006508">
    <property type="term" value="P:proteolysis"/>
    <property type="evidence" value="ECO:0007669"/>
    <property type="project" value="UniProtKB-KW"/>
</dbReference>
<dbReference type="InterPro" id="IPR051320">
    <property type="entry name" value="Viral_Replic_Matur_Polypro"/>
</dbReference>
<feature type="domain" description="Reverse transcriptase" evidence="9">
    <location>
        <begin position="1"/>
        <end position="67"/>
    </location>
</feature>
<protein>
    <submittedName>
        <fullName evidence="10">Polyprotein</fullName>
    </submittedName>
</protein>